<evidence type="ECO:0000313" key="2">
    <source>
        <dbReference type="EMBL" id="TQF07637.1"/>
    </source>
</evidence>
<proteinExistence type="predicted"/>
<dbReference type="PANTHER" id="PTHR15462">
    <property type="entry name" value="SERINE PROTEASE"/>
    <property type="match status" value="1"/>
</dbReference>
<dbReference type="SUPFAM" id="SSF50494">
    <property type="entry name" value="Trypsin-like serine proteases"/>
    <property type="match status" value="1"/>
</dbReference>
<dbReference type="InterPro" id="IPR018114">
    <property type="entry name" value="TRYPSIN_HIS"/>
</dbReference>
<dbReference type="PANTHER" id="PTHR15462:SF8">
    <property type="entry name" value="SERINE PROTEASE"/>
    <property type="match status" value="1"/>
</dbReference>
<dbReference type="GO" id="GO:0004252">
    <property type="term" value="F:serine-type endopeptidase activity"/>
    <property type="evidence" value="ECO:0007669"/>
    <property type="project" value="InterPro"/>
</dbReference>
<comment type="caution">
    <text evidence="2">The sequence shown here is derived from an EMBL/GenBank/DDBJ whole genome shotgun (WGS) entry which is preliminary data.</text>
</comment>
<evidence type="ECO:0008006" key="4">
    <source>
        <dbReference type="Google" id="ProtNLM"/>
    </source>
</evidence>
<name>A0A540WFG5_9ACTN</name>
<dbReference type="InterPro" id="IPR043504">
    <property type="entry name" value="Peptidase_S1_PA_chymotrypsin"/>
</dbReference>
<accession>A0A540WFG5</accession>
<keyword evidence="3" id="KW-1185">Reference proteome</keyword>
<dbReference type="OrthoDB" id="3507155at2"/>
<dbReference type="InterPro" id="IPR009003">
    <property type="entry name" value="Peptidase_S1_PA"/>
</dbReference>
<keyword evidence="1" id="KW-0732">Signal</keyword>
<dbReference type="Proteomes" id="UP000319103">
    <property type="component" value="Unassembled WGS sequence"/>
</dbReference>
<dbReference type="GO" id="GO:0006508">
    <property type="term" value="P:proteolysis"/>
    <property type="evidence" value="ECO:0007669"/>
    <property type="project" value="InterPro"/>
</dbReference>
<reference evidence="2 3" key="1">
    <citation type="submission" date="2019-06" db="EMBL/GenBank/DDBJ databases">
        <title>Description of Kitasatospora acidophila sp. nov. isolated from pine grove soil, and reclassification of Streptomyces novaecaesareae to Kitasatospora novaeceasareae comb. nov.</title>
        <authorList>
            <person name="Kim M.J."/>
        </authorList>
    </citation>
    <scope>NUCLEOTIDE SEQUENCE [LARGE SCALE GENOMIC DNA]</scope>
    <source>
        <strain evidence="2 3">MMS16-CNU292</strain>
    </source>
</reference>
<sequence length="207" mass="21559">MVGAVFTHDTGGDHFCTASVVDSAAQNLIVTAAHCVYDPGSGQRSDLVFVPGYRGGDAPSGVWPLGAITVDPSWANGGNPDLDVAFAIVEPQDGKQVQQVLGANKLGINKGYQLRVRLTGYPSSQDVPITCMNLTSQQSATQLRIDCPDYSGGTSGSPWVTGYDPGTRTGTVVGVIGGYQEGGNTPDTSYSSYFGDAVQALYNRATS</sequence>
<gene>
    <name evidence="2" type="ORF">E6W39_28950</name>
</gene>
<dbReference type="InterPro" id="IPR050966">
    <property type="entry name" value="Glutamyl_endopeptidase"/>
</dbReference>
<dbReference type="AlphaFoldDB" id="A0A540WFG5"/>
<protein>
    <recommendedName>
        <fullName evidence="4">Peptidase S1 domain-containing protein</fullName>
    </recommendedName>
</protein>
<evidence type="ECO:0000313" key="3">
    <source>
        <dbReference type="Proteomes" id="UP000319103"/>
    </source>
</evidence>
<dbReference type="EMBL" id="VIGB01000003">
    <property type="protein sequence ID" value="TQF07637.1"/>
    <property type="molecule type" value="Genomic_DNA"/>
</dbReference>
<dbReference type="Gene3D" id="2.40.10.10">
    <property type="entry name" value="Trypsin-like serine proteases"/>
    <property type="match status" value="2"/>
</dbReference>
<evidence type="ECO:0000256" key="1">
    <source>
        <dbReference type="ARBA" id="ARBA00022729"/>
    </source>
</evidence>
<organism evidence="2 3">
    <name type="scientific">Kitasatospora acidiphila</name>
    <dbReference type="NCBI Taxonomy" id="2567942"/>
    <lineage>
        <taxon>Bacteria</taxon>
        <taxon>Bacillati</taxon>
        <taxon>Actinomycetota</taxon>
        <taxon>Actinomycetes</taxon>
        <taxon>Kitasatosporales</taxon>
        <taxon>Streptomycetaceae</taxon>
        <taxon>Kitasatospora</taxon>
    </lineage>
</organism>
<dbReference type="PROSITE" id="PS00134">
    <property type="entry name" value="TRYPSIN_HIS"/>
    <property type="match status" value="1"/>
</dbReference>